<dbReference type="Proteomes" id="UP001165960">
    <property type="component" value="Unassembled WGS sequence"/>
</dbReference>
<comment type="caution">
    <text evidence="1">The sequence shown here is derived from an EMBL/GenBank/DDBJ whole genome shotgun (WGS) entry which is preliminary data.</text>
</comment>
<proteinExistence type="predicted"/>
<sequence length="117" mass="12192">MTNQKFSKGNNAGSSPGSKPQLMSEPGFQEDFLAPKRIRLPSKGVLDPLPGATNLSCPAPKVSGHQEYRGAPAGEGGVKAGTGMAHQMMGPNFTGRKGPSQPQPKVQPLAKQSQSIP</sequence>
<name>A0ACC2TJN2_9FUNG</name>
<organism evidence="1 2">
    <name type="scientific">Entomophthora muscae</name>
    <dbReference type="NCBI Taxonomy" id="34485"/>
    <lineage>
        <taxon>Eukaryota</taxon>
        <taxon>Fungi</taxon>
        <taxon>Fungi incertae sedis</taxon>
        <taxon>Zoopagomycota</taxon>
        <taxon>Entomophthoromycotina</taxon>
        <taxon>Entomophthoromycetes</taxon>
        <taxon>Entomophthorales</taxon>
        <taxon>Entomophthoraceae</taxon>
        <taxon>Entomophthora</taxon>
    </lineage>
</organism>
<dbReference type="EMBL" id="QTSX02002843">
    <property type="protein sequence ID" value="KAJ9074935.1"/>
    <property type="molecule type" value="Genomic_DNA"/>
</dbReference>
<reference evidence="1" key="1">
    <citation type="submission" date="2022-04" db="EMBL/GenBank/DDBJ databases">
        <title>Genome of the entomopathogenic fungus Entomophthora muscae.</title>
        <authorList>
            <person name="Elya C."/>
            <person name="Lovett B.R."/>
            <person name="Lee E."/>
            <person name="Macias A.M."/>
            <person name="Hajek A.E."/>
            <person name="De Bivort B.L."/>
            <person name="Kasson M.T."/>
            <person name="De Fine Licht H.H."/>
            <person name="Stajich J.E."/>
        </authorList>
    </citation>
    <scope>NUCLEOTIDE SEQUENCE</scope>
    <source>
        <strain evidence="1">Berkeley</strain>
    </source>
</reference>
<evidence type="ECO:0000313" key="1">
    <source>
        <dbReference type="EMBL" id="KAJ9074935.1"/>
    </source>
</evidence>
<evidence type="ECO:0000313" key="2">
    <source>
        <dbReference type="Proteomes" id="UP001165960"/>
    </source>
</evidence>
<gene>
    <name evidence="1" type="ORF">DSO57_1001409</name>
</gene>
<keyword evidence="2" id="KW-1185">Reference proteome</keyword>
<accession>A0ACC2TJN2</accession>
<protein>
    <submittedName>
        <fullName evidence="1">Uncharacterized protein</fullName>
    </submittedName>
</protein>